<dbReference type="Proteomes" id="UP000762676">
    <property type="component" value="Unassembled WGS sequence"/>
</dbReference>
<feature type="region of interest" description="Disordered" evidence="1">
    <location>
        <begin position="47"/>
        <end position="104"/>
    </location>
</feature>
<feature type="compositionally biased region" description="Basic residues" evidence="1">
    <location>
        <begin position="53"/>
        <end position="74"/>
    </location>
</feature>
<gene>
    <name evidence="2" type="ORF">ElyMa_005034500</name>
</gene>
<dbReference type="AlphaFoldDB" id="A0AAV4JAX3"/>
<sequence length="119" mass="13749">MESILTARLTILRFADDVALMTEDTTQMEEQLNMFNTTSKEVELKCTKEKINTRRTSRPQTKSKSKTKKPKKYKVTSTLDKQLSSRTPAKRKLPAESEQDEAVLGKTEKFSWTTKCRSR</sequence>
<evidence type="ECO:0008006" key="4">
    <source>
        <dbReference type="Google" id="ProtNLM"/>
    </source>
</evidence>
<evidence type="ECO:0000313" key="2">
    <source>
        <dbReference type="EMBL" id="GFS19531.1"/>
    </source>
</evidence>
<reference evidence="2 3" key="1">
    <citation type="journal article" date="2021" name="Elife">
        <title>Chloroplast acquisition without the gene transfer in kleptoplastic sea slugs, Plakobranchus ocellatus.</title>
        <authorList>
            <person name="Maeda T."/>
            <person name="Takahashi S."/>
            <person name="Yoshida T."/>
            <person name="Shimamura S."/>
            <person name="Takaki Y."/>
            <person name="Nagai Y."/>
            <person name="Toyoda A."/>
            <person name="Suzuki Y."/>
            <person name="Arimoto A."/>
            <person name="Ishii H."/>
            <person name="Satoh N."/>
            <person name="Nishiyama T."/>
            <person name="Hasebe M."/>
            <person name="Maruyama T."/>
            <person name="Minagawa J."/>
            <person name="Obokata J."/>
            <person name="Shigenobu S."/>
        </authorList>
    </citation>
    <scope>NUCLEOTIDE SEQUENCE [LARGE SCALE GENOMIC DNA]</scope>
</reference>
<protein>
    <recommendedName>
        <fullName evidence="4">Reverse transcriptase domain-containing protein</fullName>
    </recommendedName>
</protein>
<dbReference type="EMBL" id="BMAT01010070">
    <property type="protein sequence ID" value="GFS19531.1"/>
    <property type="molecule type" value="Genomic_DNA"/>
</dbReference>
<organism evidence="2 3">
    <name type="scientific">Elysia marginata</name>
    <dbReference type="NCBI Taxonomy" id="1093978"/>
    <lineage>
        <taxon>Eukaryota</taxon>
        <taxon>Metazoa</taxon>
        <taxon>Spiralia</taxon>
        <taxon>Lophotrochozoa</taxon>
        <taxon>Mollusca</taxon>
        <taxon>Gastropoda</taxon>
        <taxon>Heterobranchia</taxon>
        <taxon>Euthyneura</taxon>
        <taxon>Panpulmonata</taxon>
        <taxon>Sacoglossa</taxon>
        <taxon>Placobranchoidea</taxon>
        <taxon>Plakobranchidae</taxon>
        <taxon>Elysia</taxon>
    </lineage>
</organism>
<evidence type="ECO:0000256" key="1">
    <source>
        <dbReference type="SAM" id="MobiDB-lite"/>
    </source>
</evidence>
<comment type="caution">
    <text evidence="2">The sequence shown here is derived from an EMBL/GenBank/DDBJ whole genome shotgun (WGS) entry which is preliminary data.</text>
</comment>
<evidence type="ECO:0000313" key="3">
    <source>
        <dbReference type="Proteomes" id="UP000762676"/>
    </source>
</evidence>
<keyword evidence="3" id="KW-1185">Reference proteome</keyword>
<name>A0AAV4JAX3_9GAST</name>
<accession>A0AAV4JAX3</accession>
<proteinExistence type="predicted"/>